<accession>A0A9N9D5A1</accession>
<proteinExistence type="predicted"/>
<feature type="transmembrane region" description="Helical" evidence="2">
    <location>
        <begin position="156"/>
        <end position="178"/>
    </location>
</feature>
<evidence type="ECO:0000313" key="4">
    <source>
        <dbReference type="Proteomes" id="UP000789405"/>
    </source>
</evidence>
<dbReference type="OrthoDB" id="2360021at2759"/>
<evidence type="ECO:0000256" key="1">
    <source>
        <dbReference type="SAM" id="Coils"/>
    </source>
</evidence>
<keyword evidence="1" id="KW-0175">Coiled coil</keyword>
<organism evidence="3 4">
    <name type="scientific">Dentiscutata erythropus</name>
    <dbReference type="NCBI Taxonomy" id="1348616"/>
    <lineage>
        <taxon>Eukaryota</taxon>
        <taxon>Fungi</taxon>
        <taxon>Fungi incertae sedis</taxon>
        <taxon>Mucoromycota</taxon>
        <taxon>Glomeromycotina</taxon>
        <taxon>Glomeromycetes</taxon>
        <taxon>Diversisporales</taxon>
        <taxon>Gigasporaceae</taxon>
        <taxon>Dentiscutata</taxon>
    </lineage>
</organism>
<evidence type="ECO:0000313" key="3">
    <source>
        <dbReference type="EMBL" id="CAG8622927.1"/>
    </source>
</evidence>
<name>A0A9N9D5A1_9GLOM</name>
<dbReference type="EMBL" id="CAJVPY010004563">
    <property type="protein sequence ID" value="CAG8622927.1"/>
    <property type="molecule type" value="Genomic_DNA"/>
</dbReference>
<comment type="caution">
    <text evidence="3">The sequence shown here is derived from an EMBL/GenBank/DDBJ whole genome shotgun (WGS) entry which is preliminary data.</text>
</comment>
<keyword evidence="4" id="KW-1185">Reference proteome</keyword>
<keyword evidence="2" id="KW-0812">Transmembrane</keyword>
<sequence>MEHSLIIDRALSKIEGNINKAVESIEKASTTLLKCHNEDVSSVEDFTKLRRSVTTSAKIYCNYVMPFSGLVIQNMKLFLDDYTNFSLEEFEKHIYDKKDKAEQYGKVCNFTLDLHQNLLTDFIKTHNMAIEAYNTLKLKCEELKEEKDKLKRKHDIAAGFAIGLALIPYVNLVASPLAGYKAHKYKKKAIDKKEESFLAAEAAQGIKDYLMDSIHNYIAAMKEISGFFKVIEADLCSLVEHHEHDKIKKHYLKVKAISSRISKSCDSYTRSIPECEASLQAINNGYDKNYVQEWIRMAKNKKGQNLLGMGKKLSQHNDKLVDIFNNMGITFI</sequence>
<reference evidence="3" key="1">
    <citation type="submission" date="2021-06" db="EMBL/GenBank/DDBJ databases">
        <authorList>
            <person name="Kallberg Y."/>
            <person name="Tangrot J."/>
            <person name="Rosling A."/>
        </authorList>
    </citation>
    <scope>NUCLEOTIDE SEQUENCE</scope>
    <source>
        <strain evidence="3">MA453B</strain>
    </source>
</reference>
<dbReference type="AlphaFoldDB" id="A0A9N9D5A1"/>
<protein>
    <submittedName>
        <fullName evidence="3">12174_t:CDS:1</fullName>
    </submittedName>
</protein>
<feature type="coiled-coil region" evidence="1">
    <location>
        <begin position="126"/>
        <end position="153"/>
    </location>
</feature>
<keyword evidence="2" id="KW-0472">Membrane</keyword>
<evidence type="ECO:0000256" key="2">
    <source>
        <dbReference type="SAM" id="Phobius"/>
    </source>
</evidence>
<gene>
    <name evidence="3" type="ORF">DERYTH_LOCUS8735</name>
</gene>
<keyword evidence="2" id="KW-1133">Transmembrane helix</keyword>
<dbReference type="Proteomes" id="UP000789405">
    <property type="component" value="Unassembled WGS sequence"/>
</dbReference>